<dbReference type="Gene3D" id="3.40.50.1820">
    <property type="entry name" value="alpha/beta hydrolase"/>
    <property type="match status" value="1"/>
</dbReference>
<evidence type="ECO:0000313" key="4">
    <source>
        <dbReference type="Proteomes" id="UP000031643"/>
    </source>
</evidence>
<gene>
    <name evidence="3" type="ORF">GL4_2619</name>
</gene>
<evidence type="ECO:0000256" key="1">
    <source>
        <dbReference type="SAM" id="MobiDB-lite"/>
    </source>
</evidence>
<dbReference type="PANTHER" id="PTHR45763:SF46">
    <property type="entry name" value="AB HYDROLASE-1 DOMAIN-CONTAINING PROTEIN"/>
    <property type="match status" value="1"/>
</dbReference>
<keyword evidence="4" id="KW-1185">Reference proteome</keyword>
<name>A0A0A8K528_9HYPH</name>
<dbReference type="OrthoDB" id="8107794at2"/>
<evidence type="ECO:0000313" key="3">
    <source>
        <dbReference type="EMBL" id="BAQ18053.1"/>
    </source>
</evidence>
<dbReference type="InterPro" id="IPR029058">
    <property type="entry name" value="AB_hydrolase_fold"/>
</dbReference>
<proteinExistence type="predicted"/>
<dbReference type="Pfam" id="PF00561">
    <property type="entry name" value="Abhydrolase_1"/>
    <property type="match status" value="1"/>
</dbReference>
<dbReference type="SUPFAM" id="SSF53474">
    <property type="entry name" value="alpha/beta-Hydrolases"/>
    <property type="match status" value="1"/>
</dbReference>
<feature type="domain" description="AB hydrolase-1" evidence="2">
    <location>
        <begin position="40"/>
        <end position="285"/>
    </location>
</feature>
<dbReference type="EMBL" id="AP014648">
    <property type="protein sequence ID" value="BAQ18053.1"/>
    <property type="molecule type" value="Genomic_DNA"/>
</dbReference>
<dbReference type="PRINTS" id="PR00111">
    <property type="entry name" value="ABHYDROLASE"/>
</dbReference>
<accession>A0A0A8K528</accession>
<dbReference type="AlphaFoldDB" id="A0A0A8K528"/>
<keyword evidence="3" id="KW-0378">Hydrolase</keyword>
<dbReference type="InterPro" id="IPR000073">
    <property type="entry name" value="AB_hydrolase_1"/>
</dbReference>
<dbReference type="RefSeq" id="WP_156137591.1">
    <property type="nucleotide sequence ID" value="NZ_AP014648.1"/>
</dbReference>
<sequence length="328" mass="36576">MDQRVLDEPHTVVDRTACVLRLEKGRRIGFAEYGAPEGLPVVVLHGTPGSRMLFESTDSVARKMGFRIVALDRAGYGLSDPHYHATLKDTAYDIQALVNGLGINRFFLVGFSGGGPHALAAALLMRDRIQQVALISPVGLVADAERVSMTSLQHFIFSYLGHSEAAARVYFEGVRSMVSWFPHSAEYLVTQYATETDRAILDRYGLRHSLGTSMREGLSRSVEGAVQDLRLYCRPWSLNLHKLETPVTIWQGSEDTIVPPEAAYRLEDVLPNCRLEVIEGMGHYWLFGSFERILDRIRTKPPRRKRTASGPTQPDGSNDIDVYGTIDL</sequence>
<dbReference type="HOGENOM" id="CLU_020336_49_0_5"/>
<reference evidence="3 4" key="1">
    <citation type="submission" date="2014-09" db="EMBL/GenBank/DDBJ databases">
        <title>Genome sequencing of Methyloceanibacter caenitepidi Gela4.</title>
        <authorList>
            <person name="Takeuchi M."/>
            <person name="Susumu S."/>
            <person name="Kamagata Y."/>
            <person name="Oshima K."/>
            <person name="Hattori M."/>
            <person name="Iwasaki W."/>
        </authorList>
    </citation>
    <scope>NUCLEOTIDE SEQUENCE [LARGE SCALE GENOMIC DNA]</scope>
    <source>
        <strain evidence="3 4">Gela4</strain>
    </source>
</reference>
<dbReference type="KEGG" id="mcg:GL4_2619"/>
<dbReference type="GO" id="GO:0016787">
    <property type="term" value="F:hydrolase activity"/>
    <property type="evidence" value="ECO:0007669"/>
    <property type="project" value="UniProtKB-KW"/>
</dbReference>
<organism evidence="3 4">
    <name type="scientific">Methyloceanibacter caenitepidi</name>
    <dbReference type="NCBI Taxonomy" id="1384459"/>
    <lineage>
        <taxon>Bacteria</taxon>
        <taxon>Pseudomonadati</taxon>
        <taxon>Pseudomonadota</taxon>
        <taxon>Alphaproteobacteria</taxon>
        <taxon>Hyphomicrobiales</taxon>
        <taxon>Hyphomicrobiaceae</taxon>
        <taxon>Methyloceanibacter</taxon>
    </lineage>
</organism>
<dbReference type="STRING" id="1384459.GL4_2619"/>
<protein>
    <submittedName>
        <fullName evidence="3">Hydrolase, alpha/beta hydrolase fold family</fullName>
    </submittedName>
</protein>
<feature type="region of interest" description="Disordered" evidence="1">
    <location>
        <begin position="301"/>
        <end position="328"/>
    </location>
</feature>
<dbReference type="Proteomes" id="UP000031643">
    <property type="component" value="Chromosome"/>
</dbReference>
<evidence type="ECO:0000259" key="2">
    <source>
        <dbReference type="Pfam" id="PF00561"/>
    </source>
</evidence>
<dbReference type="PANTHER" id="PTHR45763">
    <property type="entry name" value="HYDROLASE, ALPHA/BETA FOLD FAMILY PROTEIN, EXPRESSED-RELATED"/>
    <property type="match status" value="1"/>
</dbReference>